<dbReference type="EMBL" id="VUJU01005044">
    <property type="protein sequence ID" value="KAF0752468.1"/>
    <property type="molecule type" value="Genomic_DNA"/>
</dbReference>
<protein>
    <submittedName>
        <fullName evidence="1">Ribonuclease H1</fullName>
    </submittedName>
</protein>
<gene>
    <name evidence="1" type="ORF">FWK35_00021843</name>
</gene>
<organism evidence="1 2">
    <name type="scientific">Aphis craccivora</name>
    <name type="common">Cowpea aphid</name>
    <dbReference type="NCBI Taxonomy" id="307492"/>
    <lineage>
        <taxon>Eukaryota</taxon>
        <taxon>Metazoa</taxon>
        <taxon>Ecdysozoa</taxon>
        <taxon>Arthropoda</taxon>
        <taxon>Hexapoda</taxon>
        <taxon>Insecta</taxon>
        <taxon>Pterygota</taxon>
        <taxon>Neoptera</taxon>
        <taxon>Paraneoptera</taxon>
        <taxon>Hemiptera</taxon>
        <taxon>Sternorrhyncha</taxon>
        <taxon>Aphidomorpha</taxon>
        <taxon>Aphidoidea</taxon>
        <taxon>Aphididae</taxon>
        <taxon>Aphidini</taxon>
        <taxon>Aphis</taxon>
        <taxon>Aphis</taxon>
    </lineage>
</organism>
<proteinExistence type="predicted"/>
<reference evidence="1 2" key="1">
    <citation type="submission" date="2019-08" db="EMBL/GenBank/DDBJ databases">
        <title>Whole genome of Aphis craccivora.</title>
        <authorList>
            <person name="Voronova N.V."/>
            <person name="Shulinski R.S."/>
            <person name="Bandarenka Y.V."/>
            <person name="Zhorov D.G."/>
            <person name="Warner D."/>
        </authorList>
    </citation>
    <scope>NUCLEOTIDE SEQUENCE [LARGE SCALE GENOMIC DNA]</scope>
    <source>
        <strain evidence="1">180601</strain>
        <tissue evidence="1">Whole Body</tissue>
    </source>
</reference>
<name>A0A6G0YAV3_APHCR</name>
<sequence>MPPNALPCQVYSITDIKQIIKNKILNIWQKEWKTSNTKLNEIKNHILPLPNNTLTWKEEVVINRLRIGHTRLIHAFLMKKEDLPMCPTCNDPMTVEQILTDCRKYKLQRQKFNLTHHLAENLNIDTTKILKFLKDTELLKKIQ</sequence>
<dbReference type="OrthoDB" id="6621833at2759"/>
<comment type="caution">
    <text evidence="1">The sequence shown here is derived from an EMBL/GenBank/DDBJ whole genome shotgun (WGS) entry which is preliminary data.</text>
</comment>
<dbReference type="AlphaFoldDB" id="A0A6G0YAV3"/>
<evidence type="ECO:0000313" key="1">
    <source>
        <dbReference type="EMBL" id="KAF0752468.1"/>
    </source>
</evidence>
<dbReference type="Proteomes" id="UP000478052">
    <property type="component" value="Unassembled WGS sequence"/>
</dbReference>
<keyword evidence="2" id="KW-1185">Reference proteome</keyword>
<evidence type="ECO:0000313" key="2">
    <source>
        <dbReference type="Proteomes" id="UP000478052"/>
    </source>
</evidence>
<accession>A0A6G0YAV3</accession>